<comment type="caution">
    <text evidence="2">The sequence shown here is derived from an EMBL/GenBank/DDBJ whole genome shotgun (WGS) entry which is preliminary data.</text>
</comment>
<feature type="region of interest" description="Disordered" evidence="1">
    <location>
        <begin position="118"/>
        <end position="197"/>
    </location>
</feature>
<sequence>MSPWTSNFWGIDPTTHAESVYDTLHGYMGQSPFIPGLARGPGSWEARSRSVGRGSGCAQAADSGTSHIMSGAIPETSESMDTDKLMAAAQNPEALAKAQEAARAVLLGWPTAAEKLHSKQAALGQQGTAEPMGDESRLTLGQQPAHQQPIMSRKRSLSEQPLEDRHRDKRMHREPRPPQAPISGRKRLPDEEVDSRHCKAARLDTATWPRSQHGLASMPASETGFTMGLHPRKAEQTQPNHCDRTSRKNLKGTKQGDAIILEEAAVQPKCAPAVSDGQHEARLLQFTWGCCNRRPRKARRTAAHVKVAWPAAATSATGAPDEELQALVDAFLMPSEPSEAADMSAIFGPIDPVPQAPAVSNWSVLGCPVTRPLYNIVPPAPPAAPEPIGAPESDTWPEPKLPVHLKPEWRCEGPAAARFFTKMTQQDLAQLLRNLETSSEAALKPRPPFRPRPSRLRFESRPADHSAIPVAVQ</sequence>
<name>A0AAV1I937_9CHLO</name>
<reference evidence="2 3" key="1">
    <citation type="submission" date="2023-10" db="EMBL/GenBank/DDBJ databases">
        <authorList>
            <person name="Maclean D."/>
            <person name="Macfadyen A."/>
        </authorList>
    </citation>
    <scope>NUCLEOTIDE SEQUENCE [LARGE SCALE GENOMIC DNA]</scope>
</reference>
<dbReference type="AlphaFoldDB" id="A0AAV1I937"/>
<gene>
    <name evidence="2" type="ORF">CVIRNUC_005532</name>
</gene>
<feature type="region of interest" description="Disordered" evidence="1">
    <location>
        <begin position="232"/>
        <end position="251"/>
    </location>
</feature>
<feature type="compositionally biased region" description="Basic and acidic residues" evidence="1">
    <location>
        <begin position="187"/>
        <end position="197"/>
    </location>
</feature>
<feature type="region of interest" description="Disordered" evidence="1">
    <location>
        <begin position="437"/>
        <end position="473"/>
    </location>
</feature>
<keyword evidence="3" id="KW-1185">Reference proteome</keyword>
<feature type="region of interest" description="Disordered" evidence="1">
    <location>
        <begin position="39"/>
        <end position="71"/>
    </location>
</feature>
<protein>
    <submittedName>
        <fullName evidence="2">Uncharacterized protein</fullName>
    </submittedName>
</protein>
<dbReference type="Proteomes" id="UP001314263">
    <property type="component" value="Unassembled WGS sequence"/>
</dbReference>
<evidence type="ECO:0000313" key="3">
    <source>
        <dbReference type="Proteomes" id="UP001314263"/>
    </source>
</evidence>
<accession>A0AAV1I937</accession>
<organism evidence="2 3">
    <name type="scientific">Coccomyxa viridis</name>
    <dbReference type="NCBI Taxonomy" id="1274662"/>
    <lineage>
        <taxon>Eukaryota</taxon>
        <taxon>Viridiplantae</taxon>
        <taxon>Chlorophyta</taxon>
        <taxon>core chlorophytes</taxon>
        <taxon>Trebouxiophyceae</taxon>
        <taxon>Trebouxiophyceae incertae sedis</taxon>
        <taxon>Coccomyxaceae</taxon>
        <taxon>Coccomyxa</taxon>
    </lineage>
</organism>
<evidence type="ECO:0000313" key="2">
    <source>
        <dbReference type="EMBL" id="CAK0782027.1"/>
    </source>
</evidence>
<dbReference type="EMBL" id="CAUYUE010000006">
    <property type="protein sequence ID" value="CAK0782027.1"/>
    <property type="molecule type" value="Genomic_DNA"/>
</dbReference>
<feature type="compositionally biased region" description="Polar residues" evidence="1">
    <location>
        <begin position="139"/>
        <end position="150"/>
    </location>
</feature>
<evidence type="ECO:0000256" key="1">
    <source>
        <dbReference type="SAM" id="MobiDB-lite"/>
    </source>
</evidence>
<proteinExistence type="predicted"/>